<keyword evidence="4" id="KW-1185">Reference proteome</keyword>
<accession>A0A8C6CES5</accession>
<name>A0A8C6CES5_MONMO</name>
<feature type="region of interest" description="Disordered" evidence="1">
    <location>
        <begin position="1"/>
        <end position="44"/>
    </location>
</feature>
<reference evidence="3" key="1">
    <citation type="submission" date="2025-08" db="UniProtKB">
        <authorList>
            <consortium name="Ensembl"/>
        </authorList>
    </citation>
    <scope>IDENTIFICATION</scope>
</reference>
<proteinExistence type="predicted"/>
<evidence type="ECO:0000313" key="4">
    <source>
        <dbReference type="Proteomes" id="UP000694561"/>
    </source>
</evidence>
<dbReference type="InterPro" id="IPR011598">
    <property type="entry name" value="bHLH_dom"/>
</dbReference>
<organism evidence="3 4">
    <name type="scientific">Monodon monoceros</name>
    <name type="common">Narwhal</name>
    <name type="synonym">Ceratodon monodon</name>
    <dbReference type="NCBI Taxonomy" id="40151"/>
    <lineage>
        <taxon>Eukaryota</taxon>
        <taxon>Metazoa</taxon>
        <taxon>Chordata</taxon>
        <taxon>Craniata</taxon>
        <taxon>Vertebrata</taxon>
        <taxon>Euteleostomi</taxon>
        <taxon>Mammalia</taxon>
        <taxon>Eutheria</taxon>
        <taxon>Laurasiatheria</taxon>
        <taxon>Artiodactyla</taxon>
        <taxon>Whippomorpha</taxon>
        <taxon>Cetacea</taxon>
        <taxon>Odontoceti</taxon>
        <taxon>Monodontidae</taxon>
        <taxon>Monodon</taxon>
    </lineage>
</organism>
<reference evidence="3" key="2">
    <citation type="submission" date="2025-09" db="UniProtKB">
        <authorList>
            <consortium name="Ensembl"/>
        </authorList>
    </citation>
    <scope>IDENTIFICATION</scope>
</reference>
<dbReference type="PROSITE" id="PS50888">
    <property type="entry name" value="BHLH"/>
    <property type="match status" value="1"/>
</dbReference>
<dbReference type="GO" id="GO:0032502">
    <property type="term" value="P:developmental process"/>
    <property type="evidence" value="ECO:0007669"/>
    <property type="project" value="TreeGrafter"/>
</dbReference>
<protein>
    <recommendedName>
        <fullName evidence="2">BHLH domain-containing protein</fullName>
    </recommendedName>
</protein>
<dbReference type="AlphaFoldDB" id="A0A8C6CES5"/>
<dbReference type="InterPro" id="IPR036638">
    <property type="entry name" value="HLH_DNA-bd_sf"/>
</dbReference>
<feature type="compositionally biased region" description="Polar residues" evidence="1">
    <location>
        <begin position="1"/>
        <end position="11"/>
    </location>
</feature>
<evidence type="ECO:0000256" key="1">
    <source>
        <dbReference type="SAM" id="MobiDB-lite"/>
    </source>
</evidence>
<evidence type="ECO:0000313" key="3">
    <source>
        <dbReference type="Ensembl" id="ENSMMNP00015029701.1"/>
    </source>
</evidence>
<dbReference type="Ensembl" id="ENSMMNT00015032624.1">
    <property type="protein sequence ID" value="ENSMMNP00015029701.1"/>
    <property type="gene ID" value="ENSMMNG00015021630.1"/>
</dbReference>
<dbReference type="GO" id="GO:0000977">
    <property type="term" value="F:RNA polymerase II transcription regulatory region sequence-specific DNA binding"/>
    <property type="evidence" value="ECO:0007669"/>
    <property type="project" value="TreeGrafter"/>
</dbReference>
<dbReference type="PANTHER" id="PTHR23349:SF10">
    <property type="entry name" value="CLASS A BASIC HELIX-LOOP-HELIX PROTEIN 9"/>
    <property type="match status" value="1"/>
</dbReference>
<dbReference type="Gene3D" id="4.10.280.10">
    <property type="entry name" value="Helix-loop-helix DNA-binding domain"/>
    <property type="match status" value="1"/>
</dbReference>
<dbReference type="SMART" id="SM00353">
    <property type="entry name" value="HLH"/>
    <property type="match status" value="1"/>
</dbReference>
<dbReference type="CDD" id="cd18912">
    <property type="entry name" value="bHLH_TS_bHLHa9"/>
    <property type="match status" value="1"/>
</dbReference>
<dbReference type="GO" id="GO:0046983">
    <property type="term" value="F:protein dimerization activity"/>
    <property type="evidence" value="ECO:0007669"/>
    <property type="project" value="InterPro"/>
</dbReference>
<evidence type="ECO:0000259" key="2">
    <source>
        <dbReference type="PROSITE" id="PS50888"/>
    </source>
</evidence>
<dbReference type="PANTHER" id="PTHR23349">
    <property type="entry name" value="BASIC HELIX-LOOP-HELIX TRANSCRIPTION FACTOR, TWIST"/>
    <property type="match status" value="1"/>
</dbReference>
<dbReference type="InterPro" id="IPR050283">
    <property type="entry name" value="E-box_TF_Regulators"/>
</dbReference>
<dbReference type="Pfam" id="PF00010">
    <property type="entry name" value="HLH"/>
    <property type="match status" value="1"/>
</dbReference>
<dbReference type="GO" id="GO:0000981">
    <property type="term" value="F:DNA-binding transcription factor activity, RNA polymerase II-specific"/>
    <property type="evidence" value="ECO:0007669"/>
    <property type="project" value="TreeGrafter"/>
</dbReference>
<sequence>PCHSLTSSQLTLPPPHSAREKAMHRGAPGPGLRGLKGDEGSAQDLGSSCLEAGRDFGVVGSRKRSRPVRSKARRMAANVRERKRILDYNEAFNALRRALRHDLGGKRLSKIATLRRAIHRISALSLVLRDVVSLLSGPPAELLSAVSHRDGGNEGGVWASLREGC</sequence>
<dbReference type="Proteomes" id="UP000694561">
    <property type="component" value="Unplaced"/>
</dbReference>
<dbReference type="GeneTree" id="ENSGT00390000002453"/>
<feature type="domain" description="BHLH" evidence="2">
    <location>
        <begin position="72"/>
        <end position="124"/>
    </location>
</feature>
<dbReference type="SUPFAM" id="SSF47459">
    <property type="entry name" value="HLH, helix-loop-helix DNA-binding domain"/>
    <property type="match status" value="1"/>
</dbReference>